<proteinExistence type="predicted"/>
<reference evidence="1" key="1">
    <citation type="submission" date="2014-12" db="EMBL/GenBank/DDBJ databases">
        <title>Insight into the proteome of Arion vulgaris.</title>
        <authorList>
            <person name="Aradska J."/>
            <person name="Bulat T."/>
            <person name="Smidak R."/>
            <person name="Sarate P."/>
            <person name="Gangsoo J."/>
            <person name="Sialana F."/>
            <person name="Bilban M."/>
            <person name="Lubec G."/>
        </authorList>
    </citation>
    <scope>NUCLEOTIDE SEQUENCE</scope>
    <source>
        <tissue evidence="1">Skin</tissue>
    </source>
</reference>
<feature type="non-terminal residue" evidence="1">
    <location>
        <position position="82"/>
    </location>
</feature>
<sequence length="82" mass="9584">MQPILISPVHGYITIFSTNCLESTNSPKSNENYCLILQMSCLHSRIYKNMDRKTSLHFLPSTLKMEHVGQYKNMNRKIPLHF</sequence>
<evidence type="ECO:0000313" key="1">
    <source>
        <dbReference type="EMBL" id="CEK51237.1"/>
    </source>
</evidence>
<gene>
    <name evidence="1" type="primary">ORF12897</name>
</gene>
<protein>
    <submittedName>
        <fullName evidence="1">Uncharacterized protein</fullName>
    </submittedName>
</protein>
<dbReference type="EMBL" id="HACG01004372">
    <property type="protein sequence ID" value="CEK51237.1"/>
    <property type="molecule type" value="Transcribed_RNA"/>
</dbReference>
<dbReference type="AlphaFoldDB" id="A0A0B6Y4I5"/>
<name>A0A0B6Y4I5_9EUPU</name>
<organism evidence="1">
    <name type="scientific">Arion vulgaris</name>
    <dbReference type="NCBI Taxonomy" id="1028688"/>
    <lineage>
        <taxon>Eukaryota</taxon>
        <taxon>Metazoa</taxon>
        <taxon>Spiralia</taxon>
        <taxon>Lophotrochozoa</taxon>
        <taxon>Mollusca</taxon>
        <taxon>Gastropoda</taxon>
        <taxon>Heterobranchia</taxon>
        <taxon>Euthyneura</taxon>
        <taxon>Panpulmonata</taxon>
        <taxon>Eupulmonata</taxon>
        <taxon>Stylommatophora</taxon>
        <taxon>Helicina</taxon>
        <taxon>Arionoidea</taxon>
        <taxon>Arionidae</taxon>
        <taxon>Arion</taxon>
    </lineage>
</organism>
<accession>A0A0B6Y4I5</accession>